<dbReference type="Proteomes" id="UP001218638">
    <property type="component" value="Chromosome"/>
</dbReference>
<protein>
    <submittedName>
        <fullName evidence="2">DUF5069 domain-containing protein</fullName>
    </submittedName>
</protein>
<evidence type="ECO:0000259" key="1">
    <source>
        <dbReference type="Pfam" id="PF16798"/>
    </source>
</evidence>
<feature type="domain" description="DUF5069" evidence="1">
    <location>
        <begin position="5"/>
        <end position="140"/>
    </location>
</feature>
<evidence type="ECO:0000313" key="2">
    <source>
        <dbReference type="EMBL" id="WED66321.1"/>
    </source>
</evidence>
<dbReference type="InterPro" id="IPR031849">
    <property type="entry name" value="DUF5069"/>
</dbReference>
<dbReference type="Pfam" id="PF16798">
    <property type="entry name" value="DUF5069"/>
    <property type="match status" value="1"/>
</dbReference>
<sequence>MTPTQPPASAYVETQGVRYFARMLSKIRLFAAGQLREDFHENLGKGMDDWICDFLGIDYADLRERALKGGSDDEILAWVQSTSGRTLRPIDVRVWNAFISKVGWNDELAKRFAFRKAEAGLQDRAEVKTMIEVFEYDEGRKS</sequence>
<organism evidence="2 3">
    <name type="scientific">Synoicihabitans lomoniglobus</name>
    <dbReference type="NCBI Taxonomy" id="2909285"/>
    <lineage>
        <taxon>Bacteria</taxon>
        <taxon>Pseudomonadati</taxon>
        <taxon>Verrucomicrobiota</taxon>
        <taxon>Opitutia</taxon>
        <taxon>Opitutales</taxon>
        <taxon>Opitutaceae</taxon>
        <taxon>Synoicihabitans</taxon>
    </lineage>
</organism>
<accession>A0AAF0CQV1</accession>
<name>A0AAF0CQV1_9BACT</name>
<dbReference type="KEGG" id="slom:PXH66_05610"/>
<gene>
    <name evidence="2" type="ORF">PXH66_05610</name>
</gene>
<keyword evidence="3" id="KW-1185">Reference proteome</keyword>
<dbReference type="EMBL" id="CP119075">
    <property type="protein sequence ID" value="WED66321.1"/>
    <property type="molecule type" value="Genomic_DNA"/>
</dbReference>
<reference evidence="2" key="1">
    <citation type="submission" date="2023-03" db="EMBL/GenBank/DDBJ databases">
        <title>Lomoglobus Profundus gen. nov., sp. nov., a novel member of the phylum Verrucomicrobia, isolated from deep-marine sediment of South China Sea.</title>
        <authorList>
            <person name="Ahmad T."/>
            <person name="Ishaq S.E."/>
            <person name="Wang F."/>
        </authorList>
    </citation>
    <scope>NUCLEOTIDE SEQUENCE</scope>
    <source>
        <strain evidence="2">LMO-M01</strain>
    </source>
</reference>
<proteinExistence type="predicted"/>
<evidence type="ECO:0000313" key="3">
    <source>
        <dbReference type="Proteomes" id="UP001218638"/>
    </source>
</evidence>
<dbReference type="AlphaFoldDB" id="A0AAF0CQV1"/>
<dbReference type="RefSeq" id="WP_330927878.1">
    <property type="nucleotide sequence ID" value="NZ_CP119075.1"/>
</dbReference>